<protein>
    <submittedName>
        <fullName evidence="1">Uncharacterized protein</fullName>
    </submittedName>
</protein>
<accession>A0A8J2YUV8</accession>
<reference evidence="1" key="2">
    <citation type="submission" date="2020-09" db="EMBL/GenBank/DDBJ databases">
        <authorList>
            <person name="Sun Q."/>
            <person name="Zhou Y."/>
        </authorList>
    </citation>
    <scope>NUCLEOTIDE SEQUENCE</scope>
    <source>
        <strain evidence="1">CGMCC 1.15725</strain>
    </source>
</reference>
<dbReference type="Proteomes" id="UP000646365">
    <property type="component" value="Unassembled WGS sequence"/>
</dbReference>
<evidence type="ECO:0000313" key="1">
    <source>
        <dbReference type="EMBL" id="GGF19272.1"/>
    </source>
</evidence>
<reference evidence="1" key="1">
    <citation type="journal article" date="2014" name="Int. J. Syst. Evol. Microbiol.">
        <title>Complete genome sequence of Corynebacterium casei LMG S-19264T (=DSM 44701T), isolated from a smear-ripened cheese.</title>
        <authorList>
            <consortium name="US DOE Joint Genome Institute (JGI-PGF)"/>
            <person name="Walter F."/>
            <person name="Albersmeier A."/>
            <person name="Kalinowski J."/>
            <person name="Ruckert C."/>
        </authorList>
    </citation>
    <scope>NUCLEOTIDE SEQUENCE</scope>
    <source>
        <strain evidence="1">CGMCC 1.15725</strain>
    </source>
</reference>
<keyword evidence="2" id="KW-1185">Reference proteome</keyword>
<name>A0A8J2YUV8_9PROT</name>
<comment type="caution">
    <text evidence="1">The sequence shown here is derived from an EMBL/GenBank/DDBJ whole genome shotgun (WGS) entry which is preliminary data.</text>
</comment>
<proteinExistence type="predicted"/>
<evidence type="ECO:0000313" key="2">
    <source>
        <dbReference type="Proteomes" id="UP000646365"/>
    </source>
</evidence>
<dbReference type="EMBL" id="BMJQ01000006">
    <property type="protein sequence ID" value="GGF19272.1"/>
    <property type="molecule type" value="Genomic_DNA"/>
</dbReference>
<organism evidence="1 2">
    <name type="scientific">Aliidongia dinghuensis</name>
    <dbReference type="NCBI Taxonomy" id="1867774"/>
    <lineage>
        <taxon>Bacteria</taxon>
        <taxon>Pseudomonadati</taxon>
        <taxon>Pseudomonadota</taxon>
        <taxon>Alphaproteobacteria</taxon>
        <taxon>Rhodospirillales</taxon>
        <taxon>Dongiaceae</taxon>
        <taxon>Aliidongia</taxon>
    </lineage>
</organism>
<dbReference type="AlphaFoldDB" id="A0A8J2YUV8"/>
<sequence>MLLAGLLLLDQVAFADDAVDPRFVAFIKSDAHRAAVLKVAAAQAQGLPAPCAAARYRPAGDVDLYRPPQFDGGGRIIHGLWREQVLAEGCGTMELLNIFSLATASGEPELLGGLPGTTRADLVIQKQALPLAAKGLPPEAAQCRDVHVVDTVLAPDAPADRHMPWHETWTVLACDKAYPVPLNFTPSSDGATIALDTPPPHS</sequence>
<gene>
    <name evidence="1" type="ORF">GCM10011611_26460</name>
</gene>